<evidence type="ECO:0000313" key="2">
    <source>
        <dbReference type="EnsemblMetazoa" id="Aqu2.1.42828_001"/>
    </source>
</evidence>
<feature type="region of interest" description="Disordered" evidence="1">
    <location>
        <begin position="203"/>
        <end position="269"/>
    </location>
</feature>
<protein>
    <submittedName>
        <fullName evidence="2">Uncharacterized protein</fullName>
    </submittedName>
</protein>
<dbReference type="InParanoid" id="A0A1X7VTT1"/>
<name>A0A1X7VTT1_AMPQE</name>
<feature type="compositionally biased region" description="Gly residues" evidence="1">
    <location>
        <begin position="227"/>
        <end position="254"/>
    </location>
</feature>
<dbReference type="AlphaFoldDB" id="A0A1X7VTT1"/>
<organism evidence="2">
    <name type="scientific">Amphimedon queenslandica</name>
    <name type="common">Sponge</name>
    <dbReference type="NCBI Taxonomy" id="400682"/>
    <lineage>
        <taxon>Eukaryota</taxon>
        <taxon>Metazoa</taxon>
        <taxon>Porifera</taxon>
        <taxon>Demospongiae</taxon>
        <taxon>Heteroscleromorpha</taxon>
        <taxon>Haplosclerida</taxon>
        <taxon>Niphatidae</taxon>
        <taxon>Amphimedon</taxon>
    </lineage>
</organism>
<proteinExistence type="predicted"/>
<feature type="compositionally biased region" description="Gly residues" evidence="1">
    <location>
        <begin position="205"/>
        <end position="220"/>
    </location>
</feature>
<dbReference type="EnsemblMetazoa" id="Aqu2.1.42828_001">
    <property type="protein sequence ID" value="Aqu2.1.42828_001"/>
    <property type="gene ID" value="Aqu2.1.42828"/>
</dbReference>
<accession>A0A1X7VTT1</accession>
<sequence length="269" mass="29520">MCYYIYTWRYTEDRHIDFASDLRLARYLCTWHKDKDYNVVLKTEVITAENDLLFQQYFCLILECELLVSSCIMLPSNGICIKTESIISLIIIINNGHSSNRCILFNDSAIRCNIMIQGYNSSHDYLINHGHSYCKCSSCTCPYGLLKAWLLEYYCTKSCLSRWSFRRWQASRSRDCYWRWWWRWQACSKWWWWTWRHGPQAIAGSAGGGGGPPGGSGGGSPSPATGSAGGGGPPATAGSGGGGGGPSGGGGGGGPPFPASGGRGTPFSS</sequence>
<reference evidence="2" key="1">
    <citation type="submission" date="2017-05" db="UniProtKB">
        <authorList>
            <consortium name="EnsemblMetazoa"/>
        </authorList>
    </citation>
    <scope>IDENTIFICATION</scope>
</reference>
<evidence type="ECO:0000256" key="1">
    <source>
        <dbReference type="SAM" id="MobiDB-lite"/>
    </source>
</evidence>